<dbReference type="InterPro" id="IPR036388">
    <property type="entry name" value="WH-like_DNA-bd_sf"/>
</dbReference>
<dbReference type="SUPFAM" id="SSF88659">
    <property type="entry name" value="Sigma3 and sigma4 domains of RNA polymerase sigma factors"/>
    <property type="match status" value="1"/>
</dbReference>
<evidence type="ECO:0000313" key="9">
    <source>
        <dbReference type="EMBL" id="MFC0081174.1"/>
    </source>
</evidence>
<dbReference type="RefSeq" id="WP_248109034.1">
    <property type="nucleotide sequence ID" value="NZ_JAKHEX010000023.1"/>
</dbReference>
<dbReference type="Pfam" id="PF04542">
    <property type="entry name" value="Sigma70_r2"/>
    <property type="match status" value="1"/>
</dbReference>
<dbReference type="SUPFAM" id="SSF88946">
    <property type="entry name" value="Sigma2 domain of RNA polymerase sigma factors"/>
    <property type="match status" value="1"/>
</dbReference>
<evidence type="ECO:0000259" key="7">
    <source>
        <dbReference type="Pfam" id="PF04542"/>
    </source>
</evidence>
<dbReference type="InterPro" id="IPR007627">
    <property type="entry name" value="RNA_pol_sigma70_r2"/>
</dbReference>
<proteinExistence type="inferred from homology"/>
<name>A0ABV6C0G2_9ACTN</name>
<feature type="region of interest" description="Disordered" evidence="6">
    <location>
        <begin position="85"/>
        <end position="104"/>
    </location>
</feature>
<evidence type="ECO:0000256" key="3">
    <source>
        <dbReference type="ARBA" id="ARBA00023082"/>
    </source>
</evidence>
<dbReference type="PANTHER" id="PTHR43133:SF52">
    <property type="entry name" value="ECF RNA POLYMERASE SIGMA FACTOR SIGL"/>
    <property type="match status" value="1"/>
</dbReference>
<organism evidence="9 10">
    <name type="scientific">Aciditerrimonas ferrireducens</name>
    <dbReference type="NCBI Taxonomy" id="667306"/>
    <lineage>
        <taxon>Bacteria</taxon>
        <taxon>Bacillati</taxon>
        <taxon>Actinomycetota</taxon>
        <taxon>Acidimicrobiia</taxon>
        <taxon>Acidimicrobiales</taxon>
        <taxon>Acidimicrobiaceae</taxon>
        <taxon>Aciditerrimonas</taxon>
    </lineage>
</organism>
<sequence>MGRGRRRQGGDDAQEQELRALVAEHGSWLASFCLRLTAGDRPAAEDLMQETLVRAWRHPEALDGHGGSARAWLATVARNLAVDRGRRQRRRPREVGLEGLGGGPGGEGVRGAAAGRLDPGFPALDEADQLVEAAVVAAAVERLSAAHREVLQQVVVEGRPVAEVARTLGVPVGTVKSRVYYGLRSLRLALEELAWPI</sequence>
<evidence type="ECO:0000256" key="1">
    <source>
        <dbReference type="ARBA" id="ARBA00010641"/>
    </source>
</evidence>
<reference evidence="9 10" key="1">
    <citation type="submission" date="2024-09" db="EMBL/GenBank/DDBJ databases">
        <authorList>
            <person name="Sun Q."/>
            <person name="Mori K."/>
        </authorList>
    </citation>
    <scope>NUCLEOTIDE SEQUENCE [LARGE SCALE GENOMIC DNA]</scope>
    <source>
        <strain evidence="9 10">JCM 15389</strain>
    </source>
</reference>
<evidence type="ECO:0000256" key="5">
    <source>
        <dbReference type="ARBA" id="ARBA00023163"/>
    </source>
</evidence>
<dbReference type="NCBIfam" id="TIGR02937">
    <property type="entry name" value="sigma70-ECF"/>
    <property type="match status" value="1"/>
</dbReference>
<comment type="similarity">
    <text evidence="1">Belongs to the sigma-70 factor family. ECF subfamily.</text>
</comment>
<evidence type="ECO:0000313" key="10">
    <source>
        <dbReference type="Proteomes" id="UP001589788"/>
    </source>
</evidence>
<dbReference type="InterPro" id="IPR007630">
    <property type="entry name" value="RNA_pol_sigma70_r4"/>
</dbReference>
<evidence type="ECO:0000256" key="2">
    <source>
        <dbReference type="ARBA" id="ARBA00023015"/>
    </source>
</evidence>
<dbReference type="InterPro" id="IPR014284">
    <property type="entry name" value="RNA_pol_sigma-70_dom"/>
</dbReference>
<dbReference type="InterPro" id="IPR013324">
    <property type="entry name" value="RNA_pol_sigma_r3/r4-like"/>
</dbReference>
<dbReference type="Pfam" id="PF04545">
    <property type="entry name" value="Sigma70_r4"/>
    <property type="match status" value="1"/>
</dbReference>
<keyword evidence="10" id="KW-1185">Reference proteome</keyword>
<dbReference type="Gene3D" id="1.10.1740.10">
    <property type="match status" value="1"/>
</dbReference>
<dbReference type="InterPro" id="IPR039425">
    <property type="entry name" value="RNA_pol_sigma-70-like"/>
</dbReference>
<keyword evidence="4" id="KW-0238">DNA-binding</keyword>
<evidence type="ECO:0000256" key="6">
    <source>
        <dbReference type="SAM" id="MobiDB-lite"/>
    </source>
</evidence>
<dbReference type="PANTHER" id="PTHR43133">
    <property type="entry name" value="RNA POLYMERASE ECF-TYPE SIGMA FACTO"/>
    <property type="match status" value="1"/>
</dbReference>
<feature type="domain" description="RNA polymerase sigma-70 region 4" evidence="8">
    <location>
        <begin position="140"/>
        <end position="187"/>
    </location>
</feature>
<evidence type="ECO:0000256" key="4">
    <source>
        <dbReference type="ARBA" id="ARBA00023125"/>
    </source>
</evidence>
<protein>
    <submittedName>
        <fullName evidence="9">Sigma-70 family RNA polymerase sigma factor</fullName>
    </submittedName>
</protein>
<accession>A0ABV6C0G2</accession>
<dbReference type="Proteomes" id="UP001589788">
    <property type="component" value="Unassembled WGS sequence"/>
</dbReference>
<comment type="caution">
    <text evidence="9">The sequence shown here is derived from an EMBL/GenBank/DDBJ whole genome shotgun (WGS) entry which is preliminary data.</text>
</comment>
<gene>
    <name evidence="9" type="ORF">ACFFRE_03240</name>
</gene>
<dbReference type="Gene3D" id="1.10.10.10">
    <property type="entry name" value="Winged helix-like DNA-binding domain superfamily/Winged helix DNA-binding domain"/>
    <property type="match status" value="1"/>
</dbReference>
<dbReference type="EMBL" id="JBHLYQ010000019">
    <property type="protein sequence ID" value="MFC0081174.1"/>
    <property type="molecule type" value="Genomic_DNA"/>
</dbReference>
<evidence type="ECO:0000259" key="8">
    <source>
        <dbReference type="Pfam" id="PF04545"/>
    </source>
</evidence>
<keyword evidence="2" id="KW-0805">Transcription regulation</keyword>
<keyword evidence="5" id="KW-0804">Transcription</keyword>
<feature type="domain" description="RNA polymerase sigma-70 region 2" evidence="7">
    <location>
        <begin position="21"/>
        <end position="91"/>
    </location>
</feature>
<dbReference type="InterPro" id="IPR013325">
    <property type="entry name" value="RNA_pol_sigma_r2"/>
</dbReference>
<keyword evidence="3" id="KW-0731">Sigma factor</keyword>